<dbReference type="Proteomes" id="UP000271974">
    <property type="component" value="Unassembled WGS sequence"/>
</dbReference>
<dbReference type="AlphaFoldDB" id="A0A433T8Q3"/>
<reference evidence="2 3" key="1">
    <citation type="submission" date="2019-01" db="EMBL/GenBank/DDBJ databases">
        <title>A draft genome assembly of the solar-powered sea slug Elysia chlorotica.</title>
        <authorList>
            <person name="Cai H."/>
            <person name="Li Q."/>
            <person name="Fang X."/>
            <person name="Li J."/>
            <person name="Curtis N.E."/>
            <person name="Altenburger A."/>
            <person name="Shibata T."/>
            <person name="Feng M."/>
            <person name="Maeda T."/>
            <person name="Schwartz J.A."/>
            <person name="Shigenobu S."/>
            <person name="Lundholm N."/>
            <person name="Nishiyama T."/>
            <person name="Yang H."/>
            <person name="Hasebe M."/>
            <person name="Li S."/>
            <person name="Pierce S.K."/>
            <person name="Wang J."/>
        </authorList>
    </citation>
    <scope>NUCLEOTIDE SEQUENCE [LARGE SCALE GENOMIC DNA]</scope>
    <source>
        <strain evidence="2">EC2010</strain>
        <tissue evidence="2">Whole organism of an adult</tissue>
    </source>
</reference>
<sequence length="141" mass="16570">MREELCVLNRSLCFIIIIIITIFYVTHVQLVYLCMFDQEKFPYGIIKDYLISYLLIIFIIDDCIQRVDDPSYQYIPPFDLLCHGPFRFAHTSQSLYHQPPPLAMAQLPFDHLSWSLSYVEKPVLFDLLKAAPDKLPEDVPR</sequence>
<evidence type="ECO:0000313" key="3">
    <source>
        <dbReference type="Proteomes" id="UP000271974"/>
    </source>
</evidence>
<protein>
    <submittedName>
        <fullName evidence="2">Uncharacterized protein</fullName>
    </submittedName>
</protein>
<keyword evidence="1" id="KW-0812">Transmembrane</keyword>
<evidence type="ECO:0000313" key="2">
    <source>
        <dbReference type="EMBL" id="RUS77916.1"/>
    </source>
</evidence>
<feature type="transmembrane region" description="Helical" evidence="1">
    <location>
        <begin position="41"/>
        <end position="60"/>
    </location>
</feature>
<keyword evidence="1" id="KW-0472">Membrane</keyword>
<accession>A0A433T8Q3</accession>
<name>A0A433T8Q3_ELYCH</name>
<comment type="caution">
    <text evidence="2">The sequence shown here is derived from an EMBL/GenBank/DDBJ whole genome shotgun (WGS) entry which is preliminary data.</text>
</comment>
<keyword evidence="3" id="KW-1185">Reference proteome</keyword>
<organism evidence="2 3">
    <name type="scientific">Elysia chlorotica</name>
    <name type="common">Eastern emerald elysia</name>
    <name type="synonym">Sea slug</name>
    <dbReference type="NCBI Taxonomy" id="188477"/>
    <lineage>
        <taxon>Eukaryota</taxon>
        <taxon>Metazoa</taxon>
        <taxon>Spiralia</taxon>
        <taxon>Lophotrochozoa</taxon>
        <taxon>Mollusca</taxon>
        <taxon>Gastropoda</taxon>
        <taxon>Heterobranchia</taxon>
        <taxon>Euthyneura</taxon>
        <taxon>Panpulmonata</taxon>
        <taxon>Sacoglossa</taxon>
        <taxon>Placobranchoidea</taxon>
        <taxon>Plakobranchidae</taxon>
        <taxon>Elysia</taxon>
    </lineage>
</organism>
<feature type="transmembrane region" description="Helical" evidence="1">
    <location>
        <begin position="12"/>
        <end position="35"/>
    </location>
</feature>
<proteinExistence type="predicted"/>
<gene>
    <name evidence="2" type="ORF">EGW08_014347</name>
</gene>
<dbReference type="EMBL" id="RQTK01000544">
    <property type="protein sequence ID" value="RUS77916.1"/>
    <property type="molecule type" value="Genomic_DNA"/>
</dbReference>
<evidence type="ECO:0000256" key="1">
    <source>
        <dbReference type="SAM" id="Phobius"/>
    </source>
</evidence>
<keyword evidence="1" id="KW-1133">Transmembrane helix</keyword>